<dbReference type="EMBL" id="JAQQLF010000007">
    <property type="protein sequence ID" value="MDC7716847.1"/>
    <property type="molecule type" value="Genomic_DNA"/>
</dbReference>
<dbReference type="NCBIfam" id="TIGR00208">
    <property type="entry name" value="fliS"/>
    <property type="match status" value="1"/>
</dbReference>
<keyword evidence="9" id="KW-1185">Reference proteome</keyword>
<keyword evidence="5" id="KW-0143">Chaperone</keyword>
<gene>
    <name evidence="8" type="primary">fliS</name>
    <name evidence="8" type="ORF">PQU95_06405</name>
</gene>
<dbReference type="InterPro" id="IPR003713">
    <property type="entry name" value="FliS"/>
</dbReference>
<comment type="caution">
    <text evidence="8">The sequence shown here is derived from an EMBL/GenBank/DDBJ whole genome shotgun (WGS) entry which is preliminary data.</text>
</comment>
<reference evidence="8 9" key="1">
    <citation type="submission" date="2023-01" db="EMBL/GenBank/DDBJ databases">
        <title>Novel species of the genus Vogesella isolated from rivers.</title>
        <authorList>
            <person name="Lu H."/>
        </authorList>
    </citation>
    <scope>NUCLEOTIDE SEQUENCE [LARGE SCALE GENOMIC DNA]</scope>
    <source>
        <strain evidence="8 9">DC21W</strain>
    </source>
</reference>
<dbReference type="PANTHER" id="PTHR34773:SF1">
    <property type="entry name" value="FLAGELLAR SECRETION CHAPERONE FLIS"/>
    <property type="match status" value="1"/>
</dbReference>
<keyword evidence="3 6" id="KW-0963">Cytoplasm</keyword>
<keyword evidence="7" id="KW-1133">Transmembrane helix</keyword>
<accession>A0ABT5IW96</accession>
<comment type="similarity">
    <text evidence="2 6">Belongs to the FliS family.</text>
</comment>
<keyword evidence="7" id="KW-0472">Membrane</keyword>
<dbReference type="SUPFAM" id="SSF101116">
    <property type="entry name" value="Flagellar export chaperone FliS"/>
    <property type="match status" value="1"/>
</dbReference>
<evidence type="ECO:0000256" key="6">
    <source>
        <dbReference type="PIRNR" id="PIRNR039090"/>
    </source>
</evidence>
<protein>
    <recommendedName>
        <fullName evidence="6">Flagellar secretion chaperone FliS</fullName>
    </recommendedName>
</protein>
<evidence type="ECO:0000256" key="4">
    <source>
        <dbReference type="ARBA" id="ARBA00022795"/>
    </source>
</evidence>
<dbReference type="Gene3D" id="1.20.120.340">
    <property type="entry name" value="Flagellar protein FliS"/>
    <property type="match status" value="1"/>
</dbReference>
<dbReference type="PIRSF" id="PIRSF039090">
    <property type="entry name" value="Flis"/>
    <property type="match status" value="1"/>
</dbReference>
<evidence type="ECO:0000313" key="8">
    <source>
        <dbReference type="EMBL" id="MDC7716847.1"/>
    </source>
</evidence>
<dbReference type="Pfam" id="PF02561">
    <property type="entry name" value="FliS"/>
    <property type="match status" value="1"/>
</dbReference>
<keyword evidence="8" id="KW-0966">Cell projection</keyword>
<evidence type="ECO:0000256" key="5">
    <source>
        <dbReference type="ARBA" id="ARBA00023186"/>
    </source>
</evidence>
<proteinExistence type="inferred from homology"/>
<dbReference type="RefSeq" id="WP_272751230.1">
    <property type="nucleotide sequence ID" value="NZ_JAQQLF010000007.1"/>
</dbReference>
<evidence type="ECO:0000256" key="3">
    <source>
        <dbReference type="ARBA" id="ARBA00022490"/>
    </source>
</evidence>
<evidence type="ECO:0000256" key="2">
    <source>
        <dbReference type="ARBA" id="ARBA00008787"/>
    </source>
</evidence>
<dbReference type="PANTHER" id="PTHR34773">
    <property type="entry name" value="FLAGELLAR SECRETION CHAPERONE FLIS"/>
    <property type="match status" value="1"/>
</dbReference>
<keyword evidence="4 6" id="KW-1005">Bacterial flagellum biogenesis</keyword>
<dbReference type="CDD" id="cd16098">
    <property type="entry name" value="FliS"/>
    <property type="match status" value="1"/>
</dbReference>
<name>A0ABT5IW96_9NEIS</name>
<dbReference type="Proteomes" id="UP001219956">
    <property type="component" value="Unassembled WGS sequence"/>
</dbReference>
<sequence length="140" mass="15263">MNRLALQQLNKAYQSDALEASVYGASPVGLIVMLYEGAISALRKAQGEIARNNYIAKGKLIGKGLDIINGLDTVLNLEKGGEVTANLRELYLYMKHRLGVANLKNDAEILDEVISLLEDLLGAWKQLDKMQGAGQRVGHV</sequence>
<organism evidence="8 9">
    <name type="scientific">Vogesella aquatica</name>
    <dbReference type="NCBI Taxonomy" id="2984206"/>
    <lineage>
        <taxon>Bacteria</taxon>
        <taxon>Pseudomonadati</taxon>
        <taxon>Pseudomonadota</taxon>
        <taxon>Betaproteobacteria</taxon>
        <taxon>Neisseriales</taxon>
        <taxon>Chromobacteriaceae</taxon>
        <taxon>Vogesella</taxon>
    </lineage>
</organism>
<feature type="transmembrane region" description="Helical" evidence="7">
    <location>
        <begin position="20"/>
        <end position="42"/>
    </location>
</feature>
<dbReference type="InterPro" id="IPR036584">
    <property type="entry name" value="FliS_sf"/>
</dbReference>
<evidence type="ECO:0000313" key="9">
    <source>
        <dbReference type="Proteomes" id="UP001219956"/>
    </source>
</evidence>
<comment type="subcellular location">
    <subcellularLocation>
        <location evidence="1 6">Cytoplasm</location>
        <location evidence="1 6">Cytosol</location>
    </subcellularLocation>
</comment>
<keyword evidence="8" id="KW-0282">Flagellum</keyword>
<evidence type="ECO:0000256" key="7">
    <source>
        <dbReference type="SAM" id="Phobius"/>
    </source>
</evidence>
<evidence type="ECO:0000256" key="1">
    <source>
        <dbReference type="ARBA" id="ARBA00004514"/>
    </source>
</evidence>
<keyword evidence="7" id="KW-0812">Transmembrane</keyword>
<keyword evidence="8" id="KW-0969">Cilium</keyword>